<dbReference type="PANTHER" id="PTHR30055:SF226">
    <property type="entry name" value="HTH-TYPE TRANSCRIPTIONAL REGULATOR PKSA"/>
    <property type="match status" value="1"/>
</dbReference>
<protein>
    <submittedName>
        <fullName evidence="5">TetR/AcrR family transcriptional regulator</fullName>
    </submittedName>
</protein>
<feature type="DNA-binding region" description="H-T-H motif" evidence="2">
    <location>
        <begin position="17"/>
        <end position="36"/>
    </location>
</feature>
<evidence type="ECO:0000256" key="2">
    <source>
        <dbReference type="PROSITE-ProRule" id="PRU00335"/>
    </source>
</evidence>
<dbReference type="Gene3D" id="1.10.357.10">
    <property type="entry name" value="Tetracycline Repressor, domain 2"/>
    <property type="match status" value="1"/>
</dbReference>
<sequence length="199" mass="20497">MSATLELLVEVGWSGATTRLIAQRAGMSQGALQHHFPDRAGLAVAALHRLAAELAAQIASRPRPTGGERERLAAGLDLLWEIHNTPPLIAYLELATASRTDPGLAPHVAGLTVSVTDLVLDLAAGLAPERAASGELRGFVLTALATMRGTVLLDPLHADAARADWATMRAVLLAGLPAPQAGPAGGREEEPAARAAPGS</sequence>
<reference evidence="6" key="1">
    <citation type="submission" date="2023-07" db="EMBL/GenBank/DDBJ databases">
        <title>30 novel species of actinomycetes from the DSMZ collection.</title>
        <authorList>
            <person name="Nouioui I."/>
        </authorList>
    </citation>
    <scope>NUCLEOTIDE SEQUENCE [LARGE SCALE GENOMIC DNA]</scope>
    <source>
        <strain evidence="6">DSM 44917</strain>
    </source>
</reference>
<feature type="domain" description="HTH tetR-type" evidence="4">
    <location>
        <begin position="1"/>
        <end position="54"/>
    </location>
</feature>
<proteinExistence type="predicted"/>
<dbReference type="InterPro" id="IPR001647">
    <property type="entry name" value="HTH_TetR"/>
</dbReference>
<gene>
    <name evidence="5" type="ORF">RM780_20940</name>
</gene>
<dbReference type="PROSITE" id="PS50977">
    <property type="entry name" value="HTH_TETR_2"/>
    <property type="match status" value="1"/>
</dbReference>
<keyword evidence="6" id="KW-1185">Reference proteome</keyword>
<dbReference type="PANTHER" id="PTHR30055">
    <property type="entry name" value="HTH-TYPE TRANSCRIPTIONAL REGULATOR RUTR"/>
    <property type="match status" value="1"/>
</dbReference>
<dbReference type="InterPro" id="IPR050109">
    <property type="entry name" value="HTH-type_TetR-like_transc_reg"/>
</dbReference>
<organism evidence="5 6">
    <name type="scientific">Streptomyces boetiae</name>
    <dbReference type="NCBI Taxonomy" id="3075541"/>
    <lineage>
        <taxon>Bacteria</taxon>
        <taxon>Bacillati</taxon>
        <taxon>Actinomycetota</taxon>
        <taxon>Actinomycetes</taxon>
        <taxon>Kitasatosporales</taxon>
        <taxon>Streptomycetaceae</taxon>
        <taxon>Streptomyces</taxon>
    </lineage>
</organism>
<feature type="region of interest" description="Disordered" evidence="3">
    <location>
        <begin position="179"/>
        <end position="199"/>
    </location>
</feature>
<comment type="caution">
    <text evidence="5">The sequence shown here is derived from an EMBL/GenBank/DDBJ whole genome shotgun (WGS) entry which is preliminary data.</text>
</comment>
<dbReference type="Pfam" id="PF00440">
    <property type="entry name" value="TetR_N"/>
    <property type="match status" value="1"/>
</dbReference>
<evidence type="ECO:0000259" key="4">
    <source>
        <dbReference type="PROSITE" id="PS50977"/>
    </source>
</evidence>
<name>A0ABU2LCV4_9ACTN</name>
<accession>A0ABU2LCV4</accession>
<dbReference type="SUPFAM" id="SSF46689">
    <property type="entry name" value="Homeodomain-like"/>
    <property type="match status" value="1"/>
</dbReference>
<evidence type="ECO:0000256" key="3">
    <source>
        <dbReference type="SAM" id="MobiDB-lite"/>
    </source>
</evidence>
<evidence type="ECO:0000313" key="6">
    <source>
        <dbReference type="Proteomes" id="UP001183388"/>
    </source>
</evidence>
<evidence type="ECO:0000256" key="1">
    <source>
        <dbReference type="ARBA" id="ARBA00023125"/>
    </source>
</evidence>
<evidence type="ECO:0000313" key="5">
    <source>
        <dbReference type="EMBL" id="MDT0309407.1"/>
    </source>
</evidence>
<dbReference type="InterPro" id="IPR009057">
    <property type="entry name" value="Homeodomain-like_sf"/>
</dbReference>
<dbReference type="EMBL" id="JAVREN010000036">
    <property type="protein sequence ID" value="MDT0309407.1"/>
    <property type="molecule type" value="Genomic_DNA"/>
</dbReference>
<dbReference type="RefSeq" id="WP_311632365.1">
    <property type="nucleotide sequence ID" value="NZ_JAVREN010000036.1"/>
</dbReference>
<dbReference type="Proteomes" id="UP001183388">
    <property type="component" value="Unassembled WGS sequence"/>
</dbReference>
<keyword evidence="1 2" id="KW-0238">DNA-binding</keyword>